<dbReference type="Gene3D" id="1.10.8.10">
    <property type="entry name" value="DNA helicase RuvA subunit, C-terminal domain"/>
    <property type="match status" value="1"/>
</dbReference>
<dbReference type="InterPro" id="IPR019311">
    <property type="entry name" value="Fy-3"/>
</dbReference>
<evidence type="ECO:0000256" key="1">
    <source>
        <dbReference type="SAM" id="MobiDB-lite"/>
    </source>
</evidence>
<dbReference type="PANTHER" id="PTHR16525:SF0">
    <property type="entry name" value="PROTEIN C12ORF4"/>
    <property type="match status" value="1"/>
</dbReference>
<dbReference type="AlphaFoldDB" id="A0A177WT64"/>
<dbReference type="OrthoDB" id="415359at2759"/>
<dbReference type="STRING" id="403673.A0A177WT64"/>
<feature type="region of interest" description="Disordered" evidence="1">
    <location>
        <begin position="539"/>
        <end position="566"/>
    </location>
</feature>
<reference evidence="3 4" key="2">
    <citation type="submission" date="2016-05" db="EMBL/GenBank/DDBJ databases">
        <title>Lineage-specific infection strategies underlie the spectrum of fungal disease in amphibians.</title>
        <authorList>
            <person name="Cuomo C.A."/>
            <person name="Farrer R.A."/>
            <person name="James T."/>
            <person name="Longcore J."/>
            <person name="Birren B."/>
        </authorList>
    </citation>
    <scope>NUCLEOTIDE SEQUENCE [LARGE SCALE GENOMIC DNA]</scope>
    <source>
        <strain evidence="3 4">JEL423</strain>
    </source>
</reference>
<gene>
    <name evidence="3" type="ORF">BDEG_26226</name>
</gene>
<evidence type="ECO:0000259" key="2">
    <source>
        <dbReference type="PROSITE" id="PS50030"/>
    </source>
</evidence>
<evidence type="ECO:0000313" key="4">
    <source>
        <dbReference type="Proteomes" id="UP000077115"/>
    </source>
</evidence>
<dbReference type="eggNOG" id="KOG4506">
    <property type="taxonomic scope" value="Eukaryota"/>
</dbReference>
<feature type="compositionally biased region" description="Polar residues" evidence="1">
    <location>
        <begin position="539"/>
        <end position="565"/>
    </location>
</feature>
<dbReference type="VEuPathDB" id="FungiDB:BDEG_26226"/>
<dbReference type="PANTHER" id="PTHR16525">
    <property type="entry name" value="PROTEIN C12ORF4"/>
    <property type="match status" value="1"/>
</dbReference>
<proteinExistence type="predicted"/>
<dbReference type="Pfam" id="PF10154">
    <property type="entry name" value="Fy-3"/>
    <property type="match status" value="3"/>
</dbReference>
<dbReference type="InterPro" id="IPR015940">
    <property type="entry name" value="UBA"/>
</dbReference>
<dbReference type="Proteomes" id="UP000077115">
    <property type="component" value="Unassembled WGS sequence"/>
</dbReference>
<dbReference type="GO" id="GO:0005737">
    <property type="term" value="C:cytoplasm"/>
    <property type="evidence" value="ECO:0007669"/>
    <property type="project" value="TreeGrafter"/>
</dbReference>
<name>A0A177WT64_BATDL</name>
<dbReference type="EMBL" id="DS022308">
    <property type="protein sequence ID" value="OAJ42815.1"/>
    <property type="molecule type" value="Genomic_DNA"/>
</dbReference>
<dbReference type="SUPFAM" id="SSF46934">
    <property type="entry name" value="UBA-like"/>
    <property type="match status" value="1"/>
</dbReference>
<sequence>MPFEPQFSWESTDMVLQYRPCGGGEHLASTPVRVVQERTSSNVARSLINDNAIPVYLEPLFMSALDTLISHAHVLEEDAQINLDQPQEELMRHVNEWVDVFARHRAAYSTRVEPVFLKAFQTIVNNPVSSDVFDTLLQLEEEYAQAVKEICQSMNEDIQKLENVQVSEAMQRGVVEGSREFHELAIEQVDDLTMLRATWDSQLEDLYMHQRQEYRDFVVKIYEEMLERANSNAEKLHEQHQLTSFENSIGDMIIFKAINRFEKRPSKEILNIVSKNENMLKQNFNFQPSLPQPALRSENEAIQSSAQPTSFKLKKTNDSEDILHNSPDSIANSLVLQSQNDNCYTETAELSQSILSPSFDTIPDITVQSQAVDATYTSNAPVIENTQEPAINNAEKELSEMGFELNQIRAALEITEKDTERAIILLLENPRLVREHMRAKETLACEAATRKHADHEVPALRMRGSNSLLNLKGMDKDIPNPLSFLMAASTSQAEVDTTTSVKDQRVELGIRTLNKSRHKSEQSLSGKRSFSFTRQLFQGGQSNSSTDGVYGPFSTSNQDRSNSISKPGALTLNRVGSFFEKAMDAFRMDDEQKVQEPEEAQVDMSESFTIYFGTQVRLMFSVMLQTYCDHTSDLASNSAQELALHAQMCSALYSQSVSGMILLLRSSDFANYSHGTTANKELIQKCKMSTEFHFDSIERQLESISDGLPCDEAGVPILQEGDFFVTKHSNLPSAHVVFHLIYDDSELAMKSDLSSRSPLIAGYRAILQTAQLCNVHNLIIPIFLLPDSQIIQPYPHTTRPSVSTWKPKLPDSILIKRAEVVLRHTKGLLTEQTRLLKHLGGSLSAKVDKYSRSLVFRMPNDLPHVQTVFADIREKLTVVFRTS</sequence>
<evidence type="ECO:0000313" key="3">
    <source>
        <dbReference type="EMBL" id="OAJ42815.1"/>
    </source>
</evidence>
<protein>
    <recommendedName>
        <fullName evidence="2">UBA domain-containing protein</fullName>
    </recommendedName>
</protein>
<feature type="domain" description="UBA" evidence="2">
    <location>
        <begin position="384"/>
        <end position="429"/>
    </location>
</feature>
<organism evidence="3 4">
    <name type="scientific">Batrachochytrium dendrobatidis (strain JEL423)</name>
    <dbReference type="NCBI Taxonomy" id="403673"/>
    <lineage>
        <taxon>Eukaryota</taxon>
        <taxon>Fungi</taxon>
        <taxon>Fungi incertae sedis</taxon>
        <taxon>Chytridiomycota</taxon>
        <taxon>Chytridiomycota incertae sedis</taxon>
        <taxon>Chytridiomycetes</taxon>
        <taxon>Rhizophydiales</taxon>
        <taxon>Rhizophydiales incertae sedis</taxon>
        <taxon>Batrachochytrium</taxon>
    </lineage>
</organism>
<reference evidence="3 4" key="1">
    <citation type="submission" date="2006-10" db="EMBL/GenBank/DDBJ databases">
        <title>The Genome Sequence of Batrachochytrium dendrobatidis JEL423.</title>
        <authorList>
            <consortium name="The Broad Institute Genome Sequencing Platform"/>
            <person name="Birren B."/>
            <person name="Lander E."/>
            <person name="Galagan J."/>
            <person name="Cuomo C."/>
            <person name="Devon K."/>
            <person name="Jaffe D."/>
            <person name="Butler J."/>
            <person name="Alvarez P."/>
            <person name="Gnerre S."/>
            <person name="Grabherr M."/>
            <person name="Kleber M."/>
            <person name="Mauceli E."/>
            <person name="Brockman W."/>
            <person name="Young S."/>
            <person name="LaButti K."/>
            <person name="Sykes S."/>
            <person name="DeCaprio D."/>
            <person name="Crawford M."/>
            <person name="Koehrsen M."/>
            <person name="Engels R."/>
            <person name="Montgomery P."/>
            <person name="Pearson M."/>
            <person name="Howarth C."/>
            <person name="Larson L."/>
            <person name="White J."/>
            <person name="O'Leary S."/>
            <person name="Kodira C."/>
            <person name="Zeng Q."/>
            <person name="Yandava C."/>
            <person name="Alvarado L."/>
            <person name="Longcore J."/>
            <person name="James T."/>
        </authorList>
    </citation>
    <scope>NUCLEOTIDE SEQUENCE [LARGE SCALE GENOMIC DNA]</scope>
    <source>
        <strain evidence="3 4">JEL423</strain>
    </source>
</reference>
<dbReference type="PROSITE" id="PS50030">
    <property type="entry name" value="UBA"/>
    <property type="match status" value="1"/>
</dbReference>
<accession>A0A177WT64</accession>
<dbReference type="InterPro" id="IPR009060">
    <property type="entry name" value="UBA-like_sf"/>
</dbReference>